<comment type="similarity">
    <text evidence="1">Belongs to the beta-class carbonic anhydrase family.</text>
</comment>
<evidence type="ECO:0000313" key="8">
    <source>
        <dbReference type="EMBL" id="CAE7386726.1"/>
    </source>
</evidence>
<comment type="caution">
    <text evidence="8">The sequence shown here is derived from an EMBL/GenBank/DDBJ whole genome shotgun (WGS) entry which is preliminary data.</text>
</comment>
<dbReference type="OrthoDB" id="10248475at2759"/>
<dbReference type="SMART" id="SM00947">
    <property type="entry name" value="Pro_CA"/>
    <property type="match status" value="2"/>
</dbReference>
<dbReference type="GO" id="GO:0004089">
    <property type="term" value="F:carbonate dehydratase activity"/>
    <property type="evidence" value="ECO:0007669"/>
    <property type="project" value="UniProtKB-EC"/>
</dbReference>
<comment type="cofactor">
    <cofactor evidence="7">
        <name>Zn(2+)</name>
        <dbReference type="ChEBI" id="CHEBI:29105"/>
    </cofactor>
    <text evidence="7">Binds 1 zinc ion per subunit.</text>
</comment>
<dbReference type="Proteomes" id="UP000604046">
    <property type="component" value="Unassembled WGS sequence"/>
</dbReference>
<dbReference type="EMBL" id="CAJNDS010002235">
    <property type="protein sequence ID" value="CAE7386726.1"/>
    <property type="molecule type" value="Genomic_DNA"/>
</dbReference>
<evidence type="ECO:0000256" key="4">
    <source>
        <dbReference type="ARBA" id="ARBA00022833"/>
    </source>
</evidence>
<dbReference type="PROSITE" id="PS51257">
    <property type="entry name" value="PROKAR_LIPOPROTEIN"/>
    <property type="match status" value="1"/>
</dbReference>
<evidence type="ECO:0000256" key="7">
    <source>
        <dbReference type="PIRSR" id="PIRSR601765-1"/>
    </source>
</evidence>
<evidence type="ECO:0000256" key="2">
    <source>
        <dbReference type="ARBA" id="ARBA00012925"/>
    </source>
</evidence>
<keyword evidence="4 7" id="KW-0862">Zinc</keyword>
<dbReference type="EC" id="4.2.1.1" evidence="2"/>
<dbReference type="PANTHER" id="PTHR11002:SF76">
    <property type="entry name" value="CARBONIC ANHYDRASE"/>
    <property type="match status" value="1"/>
</dbReference>
<keyword evidence="3 7" id="KW-0479">Metal-binding</keyword>
<feature type="binding site" evidence="7">
    <location>
        <position position="86"/>
    </location>
    <ligand>
        <name>Zn(2+)</name>
        <dbReference type="ChEBI" id="CHEBI:29105"/>
    </ligand>
</feature>
<accession>A0A812QJR1</accession>
<dbReference type="PANTHER" id="PTHR11002">
    <property type="entry name" value="CARBONIC ANHYDRASE"/>
    <property type="match status" value="1"/>
</dbReference>
<reference evidence="8" key="1">
    <citation type="submission" date="2021-02" db="EMBL/GenBank/DDBJ databases">
        <authorList>
            <person name="Dougan E. K."/>
            <person name="Rhodes N."/>
            <person name="Thang M."/>
            <person name="Chan C."/>
        </authorList>
    </citation>
    <scope>NUCLEOTIDE SEQUENCE</scope>
</reference>
<keyword evidence="9" id="KW-1185">Reference proteome</keyword>
<dbReference type="Pfam" id="PF00484">
    <property type="entry name" value="Pro_CA"/>
    <property type="match status" value="2"/>
</dbReference>
<evidence type="ECO:0000256" key="1">
    <source>
        <dbReference type="ARBA" id="ARBA00006217"/>
    </source>
</evidence>
<dbReference type="InterPro" id="IPR036874">
    <property type="entry name" value="Carbonic_anhydrase_sf"/>
</dbReference>
<dbReference type="AlphaFoldDB" id="A0A812QJR1"/>
<dbReference type="SUPFAM" id="SSF53056">
    <property type="entry name" value="beta-carbonic anhydrase, cab"/>
    <property type="match status" value="2"/>
</dbReference>
<dbReference type="InterPro" id="IPR001765">
    <property type="entry name" value="Carbonic_anhydrase"/>
</dbReference>
<feature type="binding site" evidence="7">
    <location>
        <position position="30"/>
    </location>
    <ligand>
        <name>Zn(2+)</name>
        <dbReference type="ChEBI" id="CHEBI:29105"/>
    </ligand>
</feature>
<evidence type="ECO:0000256" key="6">
    <source>
        <dbReference type="ARBA" id="ARBA00048348"/>
    </source>
</evidence>
<evidence type="ECO:0000313" key="9">
    <source>
        <dbReference type="Proteomes" id="UP000604046"/>
    </source>
</evidence>
<proteinExistence type="inferred from homology"/>
<gene>
    <name evidence="8" type="primary">mtcA2</name>
    <name evidence="8" type="ORF">SNAT2548_LOCUS21089</name>
</gene>
<evidence type="ECO:0000256" key="3">
    <source>
        <dbReference type="ARBA" id="ARBA00022723"/>
    </source>
</evidence>
<dbReference type="GO" id="GO:0008270">
    <property type="term" value="F:zinc ion binding"/>
    <property type="evidence" value="ECO:0007669"/>
    <property type="project" value="InterPro"/>
</dbReference>
<comment type="catalytic activity">
    <reaction evidence="6">
        <text>hydrogencarbonate + H(+) = CO2 + H2O</text>
        <dbReference type="Rhea" id="RHEA:10748"/>
        <dbReference type="ChEBI" id="CHEBI:15377"/>
        <dbReference type="ChEBI" id="CHEBI:15378"/>
        <dbReference type="ChEBI" id="CHEBI:16526"/>
        <dbReference type="ChEBI" id="CHEBI:17544"/>
        <dbReference type="EC" id="4.2.1.1"/>
    </reaction>
</comment>
<sequence length="372" mass="38926">MQLLRLGFFLDTRKALVVKGQAPMAAIVGCSDSRAPVETIFDAGPGDLFILRNAGNTCTHAEGSIVGSLEFCVGKLGSRLVVVMGHTNCGALAGAAGTYLGSKGSEETQTTSTALEGLLQGLTSVASQAAEEMGGKPTAAELASYAVKTNVFATINFLLKFSEPIRELVRSGALEIQGAVYKLETGEVEFLGRSPKQAELLSSKMFLPPSMAGTSDAAVLLGAHGVRTPEDPPMKPKEALRLLKEGNERFAVGAPIAGKVDAQMRKALATVGQAPHTAVLGCADSRVPLELVFDTLPGDLFVLRNAGNTVVHSEGSVLGSLEFCVGALKSQLIVVLGHTACGAMKGAVKDYLANKGTTRVEETRKSIWVVLW</sequence>
<keyword evidence="5" id="KW-0456">Lyase</keyword>
<feature type="binding site" evidence="7">
    <location>
        <position position="89"/>
    </location>
    <ligand>
        <name>Zn(2+)</name>
        <dbReference type="ChEBI" id="CHEBI:29105"/>
    </ligand>
</feature>
<organism evidence="8 9">
    <name type="scientific">Symbiodinium natans</name>
    <dbReference type="NCBI Taxonomy" id="878477"/>
    <lineage>
        <taxon>Eukaryota</taxon>
        <taxon>Sar</taxon>
        <taxon>Alveolata</taxon>
        <taxon>Dinophyceae</taxon>
        <taxon>Suessiales</taxon>
        <taxon>Symbiodiniaceae</taxon>
        <taxon>Symbiodinium</taxon>
    </lineage>
</organism>
<feature type="binding site" evidence="7">
    <location>
        <position position="32"/>
    </location>
    <ligand>
        <name>Zn(2+)</name>
        <dbReference type="ChEBI" id="CHEBI:29105"/>
    </ligand>
</feature>
<dbReference type="Gene3D" id="3.40.1050.10">
    <property type="entry name" value="Carbonic anhydrase"/>
    <property type="match status" value="2"/>
</dbReference>
<evidence type="ECO:0000256" key="5">
    <source>
        <dbReference type="ARBA" id="ARBA00023239"/>
    </source>
</evidence>
<protein>
    <recommendedName>
        <fullName evidence="2">carbonic anhydrase</fullName>
        <ecNumber evidence="2">4.2.1.1</ecNumber>
    </recommendedName>
</protein>
<name>A0A812QJR1_9DINO</name>